<feature type="domain" description="DUF7948" evidence="2">
    <location>
        <begin position="55"/>
        <end position="252"/>
    </location>
</feature>
<sequence>MSLPKQFSVGILLIIFITIIFSLLTNSEFKQKIIKSNPERNSDLRAQITNIQIPFIINKGQMDEEIVAYAQTFGGTAFITDRADIIYSLKNNYQTDKPMVLKECLVYGNPIDITFEEKSATRISVFKGNDPSKWVNNTHSYKTVSFGEAYDGIEVKLKAYANNIEKLFYVSPGADPGKIGLTIEGTNNLVINDDGELIANTESGQIAFTRPIAYQNIDNKRTKVEVAYCLDENNYGFIVGDYDRGHTLIIDPFLASTYLGGSGIDGWEYTGVIDNTIDNDGFPLVAGMTESIDFPSMEGQYECETRGNIDLFVARFNQDLTELLAVTVIGGGGDEEQPRIKIGVDGSIYLSSRTHSSNYPTTAGTIGQTYAGNGDVVISK</sequence>
<keyword evidence="1" id="KW-0812">Transmembrane</keyword>
<dbReference type="AlphaFoldDB" id="X0RET8"/>
<gene>
    <name evidence="3" type="ORF">S01H1_14527</name>
</gene>
<name>X0RET8_9ZZZZ</name>
<evidence type="ECO:0000256" key="1">
    <source>
        <dbReference type="SAM" id="Phobius"/>
    </source>
</evidence>
<dbReference type="InterPro" id="IPR057708">
    <property type="entry name" value="DUF7948"/>
</dbReference>
<protein>
    <recommendedName>
        <fullName evidence="2">DUF7948 domain-containing protein</fullName>
    </recommendedName>
</protein>
<organism evidence="3">
    <name type="scientific">marine sediment metagenome</name>
    <dbReference type="NCBI Taxonomy" id="412755"/>
    <lineage>
        <taxon>unclassified sequences</taxon>
        <taxon>metagenomes</taxon>
        <taxon>ecological metagenomes</taxon>
    </lineage>
</organism>
<keyword evidence="1" id="KW-1133">Transmembrane helix</keyword>
<dbReference type="EMBL" id="BARS01007562">
    <property type="protein sequence ID" value="GAF67434.1"/>
    <property type="molecule type" value="Genomic_DNA"/>
</dbReference>
<evidence type="ECO:0000259" key="2">
    <source>
        <dbReference type="Pfam" id="PF25778"/>
    </source>
</evidence>
<feature type="non-terminal residue" evidence="3">
    <location>
        <position position="380"/>
    </location>
</feature>
<accession>X0RET8</accession>
<feature type="transmembrane region" description="Helical" evidence="1">
    <location>
        <begin position="6"/>
        <end position="25"/>
    </location>
</feature>
<dbReference type="InterPro" id="IPR052918">
    <property type="entry name" value="Motility_Chemotaxis_Reg"/>
</dbReference>
<dbReference type="PANTHER" id="PTHR35580:SF1">
    <property type="entry name" value="PHYTASE-LIKE DOMAIN-CONTAINING PROTEIN"/>
    <property type="match status" value="1"/>
</dbReference>
<comment type="caution">
    <text evidence="3">The sequence shown here is derived from an EMBL/GenBank/DDBJ whole genome shotgun (WGS) entry which is preliminary data.</text>
</comment>
<keyword evidence="1" id="KW-0472">Membrane</keyword>
<reference evidence="3" key="1">
    <citation type="journal article" date="2014" name="Front. Microbiol.">
        <title>High frequency of phylogenetically diverse reductive dehalogenase-homologous genes in deep subseafloor sedimentary metagenomes.</title>
        <authorList>
            <person name="Kawai M."/>
            <person name="Futagami T."/>
            <person name="Toyoda A."/>
            <person name="Takaki Y."/>
            <person name="Nishi S."/>
            <person name="Hori S."/>
            <person name="Arai W."/>
            <person name="Tsubouchi T."/>
            <person name="Morono Y."/>
            <person name="Uchiyama I."/>
            <person name="Ito T."/>
            <person name="Fujiyama A."/>
            <person name="Inagaki F."/>
            <person name="Takami H."/>
        </authorList>
    </citation>
    <scope>NUCLEOTIDE SEQUENCE</scope>
    <source>
        <strain evidence="3">Expedition CK06-06</strain>
    </source>
</reference>
<evidence type="ECO:0000313" key="3">
    <source>
        <dbReference type="EMBL" id="GAF67434.1"/>
    </source>
</evidence>
<proteinExistence type="predicted"/>
<dbReference type="Pfam" id="PF25778">
    <property type="entry name" value="DUF7948"/>
    <property type="match status" value="1"/>
</dbReference>
<dbReference type="PANTHER" id="PTHR35580">
    <property type="entry name" value="CELL SURFACE GLYCOPROTEIN (S-LAYER PROTEIN)-LIKE PROTEIN"/>
    <property type="match status" value="1"/>
</dbReference>